<gene>
    <name evidence="3" type="ORF">F5878DRAFT_617885</name>
</gene>
<reference evidence="3" key="1">
    <citation type="submission" date="2022-08" db="EMBL/GenBank/DDBJ databases">
        <authorList>
            <consortium name="DOE Joint Genome Institute"/>
            <person name="Min B."/>
            <person name="Riley R."/>
            <person name="Sierra-Patev S."/>
            <person name="Naranjo-Ortiz M."/>
            <person name="Looney B."/>
            <person name="Konkel Z."/>
            <person name="Slot J.C."/>
            <person name="Sakamoto Y."/>
            <person name="Steenwyk J.L."/>
            <person name="Rokas A."/>
            <person name="Carro J."/>
            <person name="Camarero S."/>
            <person name="Ferreira P."/>
            <person name="Molpeceres G."/>
            <person name="Ruiz-Duenas F.J."/>
            <person name="Serrano A."/>
            <person name="Henrissat B."/>
            <person name="Drula E."/>
            <person name="Hughes K.W."/>
            <person name="Mata J.L."/>
            <person name="Ishikawa N.K."/>
            <person name="Vargas-Isla R."/>
            <person name="Ushijima S."/>
            <person name="Smith C.A."/>
            <person name="Ahrendt S."/>
            <person name="Andreopoulos W."/>
            <person name="He G."/>
            <person name="Labutti K."/>
            <person name="Lipzen A."/>
            <person name="Ng V."/>
            <person name="Sandor L."/>
            <person name="Barry K."/>
            <person name="Martinez A.T."/>
            <person name="Xiao Y."/>
            <person name="Gibbons J.G."/>
            <person name="Terashima K."/>
            <person name="Hibbett D.S."/>
            <person name="Grigoriev I.V."/>
        </authorList>
    </citation>
    <scope>NUCLEOTIDE SEQUENCE</scope>
    <source>
        <strain evidence="3">TFB9207</strain>
    </source>
</reference>
<accession>A0AA38UEW5</accession>
<evidence type="ECO:0000256" key="2">
    <source>
        <dbReference type="SAM" id="SignalP"/>
    </source>
</evidence>
<evidence type="ECO:0000256" key="1">
    <source>
        <dbReference type="SAM" id="MobiDB-lite"/>
    </source>
</evidence>
<keyword evidence="4" id="KW-1185">Reference proteome</keyword>
<dbReference type="EMBL" id="MU806152">
    <property type="protein sequence ID" value="KAJ3839009.1"/>
    <property type="molecule type" value="Genomic_DNA"/>
</dbReference>
<proteinExistence type="predicted"/>
<organism evidence="3 4">
    <name type="scientific">Lentinula raphanica</name>
    <dbReference type="NCBI Taxonomy" id="153919"/>
    <lineage>
        <taxon>Eukaryota</taxon>
        <taxon>Fungi</taxon>
        <taxon>Dikarya</taxon>
        <taxon>Basidiomycota</taxon>
        <taxon>Agaricomycotina</taxon>
        <taxon>Agaricomycetes</taxon>
        <taxon>Agaricomycetidae</taxon>
        <taxon>Agaricales</taxon>
        <taxon>Marasmiineae</taxon>
        <taxon>Omphalotaceae</taxon>
        <taxon>Lentinula</taxon>
    </lineage>
</organism>
<feature type="chain" id="PRO_5041298040" evidence="2">
    <location>
        <begin position="24"/>
        <end position="200"/>
    </location>
</feature>
<evidence type="ECO:0000313" key="3">
    <source>
        <dbReference type="EMBL" id="KAJ3839009.1"/>
    </source>
</evidence>
<comment type="caution">
    <text evidence="3">The sequence shown here is derived from an EMBL/GenBank/DDBJ whole genome shotgun (WGS) entry which is preliminary data.</text>
</comment>
<sequence length="200" mass="22125">MTCFTLAHILVFLALTTAPEVLATPIFVRRDLRDGGVLNRRSGTGWGSKEQSSWFGSPPNHADSGFSLKDPETWTTFSDYLHDVPKSLETMSVQLHENNVNLSDMNRAAAQAEKILSAINKDSLLHQKADSVNKRQAYGKYCAELQSMLSVTKSIERVVQQPDGIGKGMPTLEQKASEAVAQLDWLMKICEELEAEQKSG</sequence>
<dbReference type="AlphaFoldDB" id="A0AA38UEW5"/>
<keyword evidence="2" id="KW-0732">Signal</keyword>
<name>A0AA38UEW5_9AGAR</name>
<dbReference type="Proteomes" id="UP001163846">
    <property type="component" value="Unassembled WGS sequence"/>
</dbReference>
<protein>
    <submittedName>
        <fullName evidence="3">Uncharacterized protein</fullName>
    </submittedName>
</protein>
<evidence type="ECO:0000313" key="4">
    <source>
        <dbReference type="Proteomes" id="UP001163846"/>
    </source>
</evidence>
<feature type="signal peptide" evidence="2">
    <location>
        <begin position="1"/>
        <end position="23"/>
    </location>
</feature>
<feature type="region of interest" description="Disordered" evidence="1">
    <location>
        <begin position="39"/>
        <end position="60"/>
    </location>
</feature>